<protein>
    <submittedName>
        <fullName evidence="2">Dynamin family protein</fullName>
    </submittedName>
</protein>
<feature type="region of interest" description="Disordered" evidence="1">
    <location>
        <begin position="559"/>
        <end position="643"/>
    </location>
</feature>
<feature type="compositionally biased region" description="Basic and acidic residues" evidence="1">
    <location>
        <begin position="559"/>
        <end position="572"/>
    </location>
</feature>
<sequence length="643" mass="67140">MDLLEALRSLRRLLSADLFPLAIGDVEADRRALTELTGQLDDYLLPRLLTLDAPLLAVVGGSTGAGKSTLVNSLVGADVSEPGVLRPTTLAPTLAVSPDDTAWFMSLEVLPGLPRVTGSSGDPGTLRVVPVPTLAPGLALLDAPDIDSVVTANRTLATQLLAAADLWLFVTTAARYADEVPWSFLRSARERSAALAIILDRVPPDAVDPVSADLRRLLEENGLAGTPLFTVPEAVLLSEDGRLPEGSVEPIVSWLAGLAASSQARADVVRQTLAGALDSLATRVPALATAVERQREGADRLAEIVSSAYSGGMATFDEGMRDGSLLRGEVMARWQDFIGTGDLMRSLESRVGWLRDRVSALFTGRQAPQAKLRVALESGVASLIRGAADGAAERALEGWSAAPGGRDLLERAGAVRAAKLGRASSGLDYDDVVRGWQAYVLDLVRQEGASRRTTARVASFGVNGAGLLLMLAVFASTGGLTGIEVGIAGGTSVLSQKVLEAIFGDQAVRTLTAMARDDLRARVKGLLDEEAARFTELLEGVSVSADTAPALLAAERAVRDHQSELPGGERPEATSPEQPPTPEATSPEPPRTEAGSPEPPPRTAPAESPPRTAPAESPPGTPPAQPPPRGAPADDVSGVREGE</sequence>
<gene>
    <name evidence="2" type="ORF">GCM10010412_084880</name>
</gene>
<evidence type="ECO:0000256" key="1">
    <source>
        <dbReference type="SAM" id="MobiDB-lite"/>
    </source>
</evidence>
<reference evidence="3" key="1">
    <citation type="journal article" date="2019" name="Int. J. Syst. Evol. Microbiol.">
        <title>The Global Catalogue of Microorganisms (GCM) 10K type strain sequencing project: providing services to taxonomists for standard genome sequencing and annotation.</title>
        <authorList>
            <consortium name="The Broad Institute Genomics Platform"/>
            <consortium name="The Broad Institute Genome Sequencing Center for Infectious Disease"/>
            <person name="Wu L."/>
            <person name="Ma J."/>
        </authorList>
    </citation>
    <scope>NUCLEOTIDE SEQUENCE [LARGE SCALE GENOMIC DNA]</scope>
    <source>
        <strain evidence="3">JCM 6835</strain>
    </source>
</reference>
<dbReference type="InterPro" id="IPR027417">
    <property type="entry name" value="P-loop_NTPase"/>
</dbReference>
<proteinExistence type="predicted"/>
<comment type="caution">
    <text evidence="2">The sequence shown here is derived from an EMBL/GenBank/DDBJ whole genome shotgun (WGS) entry which is preliminary data.</text>
</comment>
<evidence type="ECO:0000313" key="2">
    <source>
        <dbReference type="EMBL" id="GAA2693341.1"/>
    </source>
</evidence>
<dbReference type="EMBL" id="BAAATE010000036">
    <property type="protein sequence ID" value="GAA2693341.1"/>
    <property type="molecule type" value="Genomic_DNA"/>
</dbReference>
<dbReference type="RefSeq" id="WP_346154843.1">
    <property type="nucleotide sequence ID" value="NZ_BAAATE010000036.1"/>
</dbReference>
<keyword evidence="3" id="KW-1185">Reference proteome</keyword>
<name>A0ABP6FJR8_9ACTN</name>
<organism evidence="2 3">
    <name type="scientific">Nonomuraea recticatena</name>
    <dbReference type="NCBI Taxonomy" id="46178"/>
    <lineage>
        <taxon>Bacteria</taxon>
        <taxon>Bacillati</taxon>
        <taxon>Actinomycetota</taxon>
        <taxon>Actinomycetes</taxon>
        <taxon>Streptosporangiales</taxon>
        <taxon>Streptosporangiaceae</taxon>
        <taxon>Nonomuraea</taxon>
    </lineage>
</organism>
<dbReference type="Gene3D" id="3.40.50.300">
    <property type="entry name" value="P-loop containing nucleotide triphosphate hydrolases"/>
    <property type="match status" value="1"/>
</dbReference>
<dbReference type="SUPFAM" id="SSF52540">
    <property type="entry name" value="P-loop containing nucleoside triphosphate hydrolases"/>
    <property type="match status" value="1"/>
</dbReference>
<feature type="compositionally biased region" description="Pro residues" evidence="1">
    <location>
        <begin position="597"/>
        <end position="630"/>
    </location>
</feature>
<dbReference type="Proteomes" id="UP001501666">
    <property type="component" value="Unassembled WGS sequence"/>
</dbReference>
<accession>A0ABP6FJR8</accession>
<evidence type="ECO:0000313" key="3">
    <source>
        <dbReference type="Proteomes" id="UP001501666"/>
    </source>
</evidence>